<comment type="catalytic activity">
    <reaction evidence="1">
        <text>O-phospho-L-threonyl-[protein] + H2O = L-threonyl-[protein] + phosphate</text>
        <dbReference type="Rhea" id="RHEA:47004"/>
        <dbReference type="Rhea" id="RHEA-COMP:11060"/>
        <dbReference type="Rhea" id="RHEA-COMP:11605"/>
        <dbReference type="ChEBI" id="CHEBI:15377"/>
        <dbReference type="ChEBI" id="CHEBI:30013"/>
        <dbReference type="ChEBI" id="CHEBI:43474"/>
        <dbReference type="ChEBI" id="CHEBI:61977"/>
        <dbReference type="EC" id="3.1.3.16"/>
    </reaction>
</comment>
<dbReference type="InterPro" id="IPR039123">
    <property type="entry name" value="PPTC7"/>
</dbReference>
<dbReference type="Proteomes" id="UP000823775">
    <property type="component" value="Unassembled WGS sequence"/>
</dbReference>
<dbReference type="EC" id="3.1.3.16" evidence="1"/>
<name>A0ABS8W2L5_DATST</name>
<evidence type="ECO:0000313" key="2">
    <source>
        <dbReference type="EMBL" id="MCE2055618.1"/>
    </source>
</evidence>
<keyword evidence="3" id="KW-1185">Reference proteome</keyword>
<comment type="cofactor">
    <cofactor evidence="1">
        <name>Mn(2+)</name>
        <dbReference type="ChEBI" id="CHEBI:29035"/>
    </cofactor>
</comment>
<comment type="catalytic activity">
    <reaction evidence="1">
        <text>O-phospho-L-seryl-[protein] + H2O = L-seryl-[protein] + phosphate</text>
        <dbReference type="Rhea" id="RHEA:20629"/>
        <dbReference type="Rhea" id="RHEA-COMP:9863"/>
        <dbReference type="Rhea" id="RHEA-COMP:11604"/>
        <dbReference type="ChEBI" id="CHEBI:15377"/>
        <dbReference type="ChEBI" id="CHEBI:29999"/>
        <dbReference type="ChEBI" id="CHEBI:43474"/>
        <dbReference type="ChEBI" id="CHEBI:83421"/>
        <dbReference type="EC" id="3.1.3.16"/>
    </reaction>
</comment>
<dbReference type="EMBL" id="JACEIK010006396">
    <property type="protein sequence ID" value="MCE2055618.1"/>
    <property type="molecule type" value="Genomic_DNA"/>
</dbReference>
<organism evidence="2 3">
    <name type="scientific">Datura stramonium</name>
    <name type="common">Jimsonweed</name>
    <name type="synonym">Common thornapple</name>
    <dbReference type="NCBI Taxonomy" id="4076"/>
    <lineage>
        <taxon>Eukaryota</taxon>
        <taxon>Viridiplantae</taxon>
        <taxon>Streptophyta</taxon>
        <taxon>Embryophyta</taxon>
        <taxon>Tracheophyta</taxon>
        <taxon>Spermatophyta</taxon>
        <taxon>Magnoliopsida</taxon>
        <taxon>eudicotyledons</taxon>
        <taxon>Gunneridae</taxon>
        <taxon>Pentapetalae</taxon>
        <taxon>asterids</taxon>
        <taxon>lamiids</taxon>
        <taxon>Solanales</taxon>
        <taxon>Solanaceae</taxon>
        <taxon>Solanoideae</taxon>
        <taxon>Datureae</taxon>
        <taxon>Datura</taxon>
    </lineage>
</organism>
<keyword evidence="1" id="KW-0479">Metal-binding</keyword>
<comment type="caution">
    <text evidence="2">The sequence shown here is derived from an EMBL/GenBank/DDBJ whole genome shotgun (WGS) entry which is preliminary data.</text>
</comment>
<protein>
    <recommendedName>
        <fullName evidence="1">Protein phosphatase</fullName>
        <ecNumber evidence="1">3.1.3.16</ecNumber>
    </recommendedName>
</protein>
<dbReference type="InterPro" id="IPR036457">
    <property type="entry name" value="PPM-type-like_dom_sf"/>
</dbReference>
<sequence>MDKDETDIDAIDVMDEDLNFHNKKGETIGVADGVGGWAKKGINYEKYLRQLVRNAESSIQNQKDQGNIIHPMEVLIDAYFNTKCQGSSTTCISTLTCDILGNDDKSDDPSVAQEIK</sequence>
<keyword evidence="1" id="KW-0464">Manganese</keyword>
<comment type="similarity">
    <text evidence="1">Belongs to the PP2C family.</text>
</comment>
<proteinExistence type="inferred from homology"/>
<reference evidence="2 3" key="1">
    <citation type="journal article" date="2021" name="BMC Genomics">
        <title>Datura genome reveals duplications of psychoactive alkaloid biosynthetic genes and high mutation rate following tissue culture.</title>
        <authorList>
            <person name="Rajewski A."/>
            <person name="Carter-House D."/>
            <person name="Stajich J."/>
            <person name="Litt A."/>
        </authorList>
    </citation>
    <scope>NUCLEOTIDE SEQUENCE [LARGE SCALE GENOMIC DNA]</scope>
    <source>
        <strain evidence="2">AR-01</strain>
    </source>
</reference>
<comment type="cofactor">
    <cofactor evidence="1">
        <name>Mg(2+)</name>
        <dbReference type="ChEBI" id="CHEBI:18420"/>
    </cofactor>
</comment>
<dbReference type="PANTHER" id="PTHR12320">
    <property type="entry name" value="PROTEIN PHOSPHATASE 2C"/>
    <property type="match status" value="1"/>
</dbReference>
<evidence type="ECO:0000313" key="3">
    <source>
        <dbReference type="Proteomes" id="UP000823775"/>
    </source>
</evidence>
<keyword evidence="1" id="KW-0904">Protein phosphatase</keyword>
<accession>A0ABS8W2L5</accession>
<feature type="non-terminal residue" evidence="2">
    <location>
        <position position="116"/>
    </location>
</feature>
<keyword evidence="1" id="KW-0460">Magnesium</keyword>
<keyword evidence="1" id="KW-0378">Hydrolase</keyword>
<dbReference type="SUPFAM" id="SSF81606">
    <property type="entry name" value="PP2C-like"/>
    <property type="match status" value="1"/>
</dbReference>
<evidence type="ECO:0000256" key="1">
    <source>
        <dbReference type="RuleBase" id="RU366020"/>
    </source>
</evidence>
<dbReference type="PANTHER" id="PTHR12320:SF65">
    <property type="entry name" value="PROTEIN PHOSPHATASE"/>
    <property type="match status" value="1"/>
</dbReference>
<gene>
    <name evidence="2" type="ORF">HAX54_043011</name>
</gene>